<dbReference type="SUPFAM" id="SSF51735">
    <property type="entry name" value="NAD(P)-binding Rossmann-fold domains"/>
    <property type="match status" value="1"/>
</dbReference>
<gene>
    <name evidence="9 15" type="primary">proC</name>
    <name evidence="15" type="ORF">myaer102_28160</name>
</gene>
<dbReference type="PANTHER" id="PTHR11645:SF0">
    <property type="entry name" value="PYRROLINE-5-CARBOXYLATE REDUCTASE 3"/>
    <property type="match status" value="1"/>
</dbReference>
<dbReference type="UniPathway" id="UPA00098">
    <property type="reaction ID" value="UER00361"/>
</dbReference>
<comment type="catalytic activity">
    <reaction evidence="9">
        <text>L-proline + NAD(+) = (S)-1-pyrroline-5-carboxylate + NADH + 2 H(+)</text>
        <dbReference type="Rhea" id="RHEA:14105"/>
        <dbReference type="ChEBI" id="CHEBI:15378"/>
        <dbReference type="ChEBI" id="CHEBI:17388"/>
        <dbReference type="ChEBI" id="CHEBI:57540"/>
        <dbReference type="ChEBI" id="CHEBI:57945"/>
        <dbReference type="ChEBI" id="CHEBI:60039"/>
        <dbReference type="EC" id="1.5.1.2"/>
    </reaction>
</comment>
<organism evidence="15 16">
    <name type="scientific">Microcystis viridis NIES-102</name>
    <dbReference type="NCBI Taxonomy" id="213615"/>
    <lineage>
        <taxon>Bacteria</taxon>
        <taxon>Bacillati</taxon>
        <taxon>Cyanobacteriota</taxon>
        <taxon>Cyanophyceae</taxon>
        <taxon>Oscillatoriophycideae</taxon>
        <taxon>Chroococcales</taxon>
        <taxon>Microcystaceae</taxon>
        <taxon>Microcystis</taxon>
    </lineage>
</organism>
<dbReference type="InterPro" id="IPR008927">
    <property type="entry name" value="6-PGluconate_DH-like_C_sf"/>
</dbReference>
<protein>
    <recommendedName>
        <fullName evidence="9 10">Pyrroline-5-carboxylate reductase</fullName>
        <shortName evidence="9">P5C reductase</shortName>
        <shortName evidence="9">P5CR</shortName>
        <ecNumber evidence="9 10">1.5.1.2</ecNumber>
    </recommendedName>
    <alternativeName>
        <fullName evidence="9">PCA reductase</fullName>
    </alternativeName>
</protein>
<evidence type="ECO:0000313" key="16">
    <source>
        <dbReference type="Proteomes" id="UP000278152"/>
    </source>
</evidence>
<feature type="binding site" evidence="11">
    <location>
        <begin position="29"/>
        <end position="34"/>
    </location>
    <ligand>
        <name>NADP(+)</name>
        <dbReference type="ChEBI" id="CHEBI:58349"/>
    </ligand>
</feature>
<feature type="binding site" evidence="11">
    <location>
        <position position="78"/>
    </location>
    <ligand>
        <name>NADPH</name>
        <dbReference type="ChEBI" id="CHEBI:57783"/>
    </ligand>
</feature>
<keyword evidence="3 9" id="KW-0963">Cytoplasm</keyword>
<evidence type="ECO:0000256" key="2">
    <source>
        <dbReference type="ARBA" id="ARBA00005525"/>
    </source>
</evidence>
<name>A0A3G9JIB7_MICVR</name>
<evidence type="ECO:0000256" key="11">
    <source>
        <dbReference type="PIRSR" id="PIRSR000193-1"/>
    </source>
</evidence>
<dbReference type="InterPro" id="IPR029036">
    <property type="entry name" value="P5CR_dimer"/>
</dbReference>
<evidence type="ECO:0000256" key="1">
    <source>
        <dbReference type="ARBA" id="ARBA00004496"/>
    </source>
</evidence>
<comment type="catalytic activity">
    <reaction evidence="9 12">
        <text>L-proline + NADP(+) = (S)-1-pyrroline-5-carboxylate + NADPH + 2 H(+)</text>
        <dbReference type="Rhea" id="RHEA:14109"/>
        <dbReference type="ChEBI" id="CHEBI:15378"/>
        <dbReference type="ChEBI" id="CHEBI:17388"/>
        <dbReference type="ChEBI" id="CHEBI:57783"/>
        <dbReference type="ChEBI" id="CHEBI:58349"/>
        <dbReference type="ChEBI" id="CHEBI:60039"/>
        <dbReference type="EC" id="1.5.1.2"/>
    </reaction>
</comment>
<dbReference type="AlphaFoldDB" id="A0A3G9JIB7"/>
<keyword evidence="7 9" id="KW-0560">Oxidoreductase</keyword>
<evidence type="ECO:0000256" key="9">
    <source>
        <dbReference type="HAMAP-Rule" id="MF_01925"/>
    </source>
</evidence>
<dbReference type="Pfam" id="PF03807">
    <property type="entry name" value="F420_oxidored"/>
    <property type="match status" value="1"/>
</dbReference>
<dbReference type="PIRSF" id="PIRSF000193">
    <property type="entry name" value="Pyrrol-5-carb_rd"/>
    <property type="match status" value="1"/>
</dbReference>
<dbReference type="EMBL" id="AP019314">
    <property type="protein sequence ID" value="BBH40263.1"/>
    <property type="molecule type" value="Genomic_DNA"/>
</dbReference>
<evidence type="ECO:0000256" key="8">
    <source>
        <dbReference type="ARBA" id="ARBA00058118"/>
    </source>
</evidence>
<evidence type="ECO:0000256" key="4">
    <source>
        <dbReference type="ARBA" id="ARBA00022605"/>
    </source>
</evidence>
<comment type="subcellular location">
    <subcellularLocation>
        <location evidence="1 9">Cytoplasm</location>
    </subcellularLocation>
</comment>
<dbReference type="KEGG" id="mvz:myaer102_28160"/>
<feature type="domain" description="Pyrroline-5-carboxylate reductase dimerisation" evidence="14">
    <location>
        <begin position="181"/>
        <end position="285"/>
    </location>
</feature>
<comment type="function">
    <text evidence="8 9">Catalyzes the reduction of 1-pyrroline-5-carboxylate (PCA) to L-proline.</text>
</comment>
<dbReference type="GO" id="GO:0055129">
    <property type="term" value="P:L-proline biosynthetic process"/>
    <property type="evidence" value="ECO:0007669"/>
    <property type="project" value="UniProtKB-UniRule"/>
</dbReference>
<dbReference type="Gene3D" id="3.40.50.720">
    <property type="entry name" value="NAD(P)-binding Rossmann-like Domain"/>
    <property type="match status" value="1"/>
</dbReference>
<evidence type="ECO:0000256" key="5">
    <source>
        <dbReference type="ARBA" id="ARBA00022650"/>
    </source>
</evidence>
<keyword evidence="6 9" id="KW-0521">NADP</keyword>
<comment type="similarity">
    <text evidence="2 9 12">Belongs to the pyrroline-5-carboxylate reductase family.</text>
</comment>
<dbReference type="InterPro" id="IPR053790">
    <property type="entry name" value="P5CR-like_CS"/>
</dbReference>
<dbReference type="PROSITE" id="PS00521">
    <property type="entry name" value="P5CR"/>
    <property type="match status" value="1"/>
</dbReference>
<evidence type="ECO:0000313" key="15">
    <source>
        <dbReference type="EMBL" id="BBH40263.1"/>
    </source>
</evidence>
<feature type="domain" description="Pyrroline-5-carboxylate reductase catalytic N-terminal" evidence="13">
    <location>
        <begin position="25"/>
        <end position="119"/>
    </location>
</feature>
<dbReference type="Pfam" id="PF14748">
    <property type="entry name" value="P5CR_dimer"/>
    <property type="match status" value="1"/>
</dbReference>
<dbReference type="Proteomes" id="UP000278152">
    <property type="component" value="Chromosome"/>
</dbReference>
<evidence type="ECO:0000259" key="13">
    <source>
        <dbReference type="Pfam" id="PF03807"/>
    </source>
</evidence>
<evidence type="ECO:0000256" key="12">
    <source>
        <dbReference type="RuleBase" id="RU003903"/>
    </source>
</evidence>
<sequence length="291" mass="30929">MRFFLVGYLNLSFLLFTFNNTVSIRLGIIGGGVMAEAILSRLLKKNIYSPETVLVSEPQSQRRNFWVNTYGVQVSEDNREAARATEVLILAIKPQILEQVVNSLLGIPEKPLIISILAGVTLNRLEMGFPDRPVIRTMPNTPATVGQGVTAIAPGRHAEPEHLAVARDIFAAVGAVVEVPEALMDAVTGLSGSGPAFVALMVEALSDGGVAAGLPRAIASQLALETVLGTATLLKESAIHPGELKDRVTSPGGTTIAGVRQLEKGSFRSTIIEAVVAAYHRSKDLGRSSEK</sequence>
<evidence type="ECO:0000256" key="7">
    <source>
        <dbReference type="ARBA" id="ARBA00023002"/>
    </source>
</evidence>
<dbReference type="FunFam" id="1.10.3730.10:FF:000001">
    <property type="entry name" value="Pyrroline-5-carboxylate reductase"/>
    <property type="match status" value="1"/>
</dbReference>
<dbReference type="PANTHER" id="PTHR11645">
    <property type="entry name" value="PYRROLINE-5-CARBOXYLATE REDUCTASE"/>
    <property type="match status" value="1"/>
</dbReference>
<proteinExistence type="inferred from homology"/>
<dbReference type="InterPro" id="IPR000304">
    <property type="entry name" value="Pyrroline-COOH_reductase"/>
</dbReference>
<dbReference type="GO" id="GO:0005737">
    <property type="term" value="C:cytoplasm"/>
    <property type="evidence" value="ECO:0007669"/>
    <property type="project" value="UniProtKB-SubCell"/>
</dbReference>
<dbReference type="GO" id="GO:0004735">
    <property type="term" value="F:pyrroline-5-carboxylate reductase activity"/>
    <property type="evidence" value="ECO:0007669"/>
    <property type="project" value="UniProtKB-UniRule"/>
</dbReference>
<keyword evidence="5 9" id="KW-0641">Proline biosynthesis</keyword>
<dbReference type="HAMAP" id="MF_01925">
    <property type="entry name" value="P5C_reductase"/>
    <property type="match status" value="1"/>
</dbReference>
<dbReference type="NCBIfam" id="TIGR00112">
    <property type="entry name" value="proC"/>
    <property type="match status" value="1"/>
</dbReference>
<evidence type="ECO:0000256" key="6">
    <source>
        <dbReference type="ARBA" id="ARBA00022857"/>
    </source>
</evidence>
<dbReference type="EC" id="1.5.1.2" evidence="9 10"/>
<evidence type="ECO:0000256" key="10">
    <source>
        <dbReference type="NCBIfam" id="TIGR00112"/>
    </source>
</evidence>
<dbReference type="InterPro" id="IPR036291">
    <property type="entry name" value="NAD(P)-bd_dom_sf"/>
</dbReference>
<dbReference type="Gene3D" id="1.10.3730.10">
    <property type="entry name" value="ProC C-terminal domain-like"/>
    <property type="match status" value="1"/>
</dbReference>
<dbReference type="InterPro" id="IPR028939">
    <property type="entry name" value="P5C_Rdtase_cat_N"/>
</dbReference>
<reference evidence="15 16" key="1">
    <citation type="submission" date="2018-11" db="EMBL/GenBank/DDBJ databases">
        <title>Complete genome sequence of Microcystis aeruginosa NIES-102.</title>
        <authorList>
            <person name="Yamaguchi H."/>
            <person name="Suzuki S."/>
            <person name="Kawachi M."/>
        </authorList>
    </citation>
    <scope>NUCLEOTIDE SEQUENCE [LARGE SCALE GENOMIC DNA]</scope>
    <source>
        <strain evidence="15 16">NIES-102</strain>
    </source>
</reference>
<dbReference type="FunFam" id="3.40.50.720:FF:000190">
    <property type="entry name" value="Pyrroline-5-carboxylate reductase"/>
    <property type="match status" value="1"/>
</dbReference>
<dbReference type="SUPFAM" id="SSF48179">
    <property type="entry name" value="6-phosphogluconate dehydrogenase C-terminal domain-like"/>
    <property type="match status" value="1"/>
</dbReference>
<evidence type="ECO:0000259" key="14">
    <source>
        <dbReference type="Pfam" id="PF14748"/>
    </source>
</evidence>
<keyword evidence="4 9" id="KW-0028">Amino-acid biosynthesis</keyword>
<evidence type="ECO:0000256" key="3">
    <source>
        <dbReference type="ARBA" id="ARBA00022490"/>
    </source>
</evidence>
<feature type="binding site" evidence="11">
    <location>
        <begin position="91"/>
        <end position="94"/>
    </location>
    <ligand>
        <name>NADP(+)</name>
        <dbReference type="ChEBI" id="CHEBI:58349"/>
    </ligand>
</feature>
<comment type="pathway">
    <text evidence="9 12">Amino-acid biosynthesis; L-proline biosynthesis; L-proline from L-glutamate 5-semialdehyde: step 1/1.</text>
</comment>
<accession>A0A3G9JIB7</accession>